<gene>
    <name evidence="1" type="ORF">SLAVMIC_00658</name>
</gene>
<dbReference type="EMBL" id="OU342829">
    <property type="protein sequence ID" value="CAG7581093.1"/>
    <property type="molecule type" value="Genomic_DNA"/>
</dbReference>
<protein>
    <submittedName>
        <fullName evidence="1">Uncharacterized protein</fullName>
    </submittedName>
</protein>
<proteinExistence type="predicted"/>
<evidence type="ECO:0000313" key="1">
    <source>
        <dbReference type="EMBL" id="CAG7581093.1"/>
    </source>
</evidence>
<sequence>MPHGIEINLQESIDYKKKVSIFVTHQTYNMKLKDKTKLDIIELNLDSLKIGQEESLITVDTETFEMGLNSLVEDERYEDCSLMRDHKNKFVTDEKIVRLVVV</sequence>
<accession>A0A8D9FRA2</accession>
<name>A0A8D9FRA2_9VIRU</name>
<organism evidence="1">
    <name type="scientific">uncultured marine phage</name>
    <dbReference type="NCBI Taxonomy" id="707152"/>
    <lineage>
        <taxon>Viruses</taxon>
        <taxon>environmental samples</taxon>
    </lineage>
</organism>
<reference evidence="1" key="1">
    <citation type="submission" date="2021-06" db="EMBL/GenBank/DDBJ databases">
        <authorList>
            <person name="Gannon L."/>
            <person name="Redgwell R T."/>
            <person name="Michniewski S."/>
            <person name="Harrison D C."/>
            <person name="Millard A."/>
        </authorList>
    </citation>
    <scope>NUCLEOTIDE SEQUENCE</scope>
</reference>